<dbReference type="EMBL" id="CM047736">
    <property type="protein sequence ID" value="KAJ0054291.1"/>
    <property type="molecule type" value="Genomic_DNA"/>
</dbReference>
<accession>A0ACC0ZQC8</accession>
<organism evidence="1 2">
    <name type="scientific">Pistacia integerrima</name>
    <dbReference type="NCBI Taxonomy" id="434235"/>
    <lineage>
        <taxon>Eukaryota</taxon>
        <taxon>Viridiplantae</taxon>
        <taxon>Streptophyta</taxon>
        <taxon>Embryophyta</taxon>
        <taxon>Tracheophyta</taxon>
        <taxon>Spermatophyta</taxon>
        <taxon>Magnoliopsida</taxon>
        <taxon>eudicotyledons</taxon>
        <taxon>Gunneridae</taxon>
        <taxon>Pentapetalae</taxon>
        <taxon>rosids</taxon>
        <taxon>malvids</taxon>
        <taxon>Sapindales</taxon>
        <taxon>Anacardiaceae</taxon>
        <taxon>Pistacia</taxon>
    </lineage>
</organism>
<gene>
    <name evidence="1" type="ORF">Pint_03385</name>
</gene>
<sequence>MSKCRNTTSLDKKENISVGSCTQEILYQQQNEKFTVRAMTKKLLSNKELSLGSLRGSRTTQVMVTIGQEATESDTLIGDILKAGASIIRINCAHGNPRVWSEIIRRVKRTSPMLEMPCQILMDLAGPKICTGSLKPGPCVTKISPKKNATGNVMFPAQVWLSYKGSVPPPPSQLSPDAALFMDDQRFLSELKEGFVAECTRTAYVQSGTELYTKGKKGRLLAGKVVDVPAKEKFIRLRVGDLLVISRDSSLEQEDLSGPASGAHRITCSSGYLFDSVKPGEPIPFDDGKIWGVIQGASNSEIVVFITRAGLRGTKLGSEKSINIPESNIQFEGLTTKDLMDLEFVALHADMVGVSFVRDISDNVVLRQELEKRKLQNLGIILKIETEWV</sequence>
<dbReference type="Proteomes" id="UP001163603">
    <property type="component" value="Chromosome 1"/>
</dbReference>
<comment type="caution">
    <text evidence="1">The sequence shown here is derived from an EMBL/GenBank/DDBJ whole genome shotgun (WGS) entry which is preliminary data.</text>
</comment>
<evidence type="ECO:0000313" key="1">
    <source>
        <dbReference type="EMBL" id="KAJ0054291.1"/>
    </source>
</evidence>
<protein>
    <submittedName>
        <fullName evidence="1">Uncharacterized protein</fullName>
    </submittedName>
</protein>
<evidence type="ECO:0000313" key="2">
    <source>
        <dbReference type="Proteomes" id="UP001163603"/>
    </source>
</evidence>
<proteinExistence type="predicted"/>
<keyword evidence="2" id="KW-1185">Reference proteome</keyword>
<name>A0ACC0ZQC8_9ROSI</name>
<reference evidence="2" key="1">
    <citation type="journal article" date="2023" name="G3 (Bethesda)">
        <title>Genome assembly and association tests identify interacting loci associated with vigor, precocity, and sex in interspecific pistachio rootstocks.</title>
        <authorList>
            <person name="Palmer W."/>
            <person name="Jacygrad E."/>
            <person name="Sagayaradj S."/>
            <person name="Cavanaugh K."/>
            <person name="Han R."/>
            <person name="Bertier L."/>
            <person name="Beede B."/>
            <person name="Kafkas S."/>
            <person name="Golino D."/>
            <person name="Preece J."/>
            <person name="Michelmore R."/>
        </authorList>
    </citation>
    <scope>NUCLEOTIDE SEQUENCE [LARGE SCALE GENOMIC DNA]</scope>
</reference>